<sequence length="306" mass="32838">MELPPGLATRPVRLEDAPAVHAIIAAQERYDIGVPQVEEADLVADWTRPSHDLAARSVCVLEGDRIVAYAELMGADRADAAVHPQWRGRGIGTWLAAWLRAKGREVGSTVVGMPVPQGSAGDRLLEGLGYHVRWTSWLLQLPAGVDVPERRLPPGYAVGTATESQQAEAHAVVEDAFLEWSVRERESFEDFRASVLQRPGFEPWNLRVVTGPGDDVVAAAVVLLGEDAGAGRVGYVSRLATRRDQRNQGLAQALLVDSFAAARAAGAVVSELATDSRTGALGLYEKVGMVTTSVWVNRAVNLGQPV</sequence>
<dbReference type="PANTHER" id="PTHR43877">
    <property type="entry name" value="AMINOALKYLPHOSPHONATE N-ACETYLTRANSFERASE-RELATED-RELATED"/>
    <property type="match status" value="1"/>
</dbReference>
<accession>A0A4P7IE51</accession>
<dbReference type="Gene3D" id="3.40.630.30">
    <property type="match status" value="1"/>
</dbReference>
<dbReference type="AlphaFoldDB" id="A0A4P7IE51"/>
<dbReference type="CDD" id="cd04301">
    <property type="entry name" value="NAT_SF"/>
    <property type="match status" value="1"/>
</dbReference>
<dbReference type="GO" id="GO:0016747">
    <property type="term" value="F:acyltransferase activity, transferring groups other than amino-acyl groups"/>
    <property type="evidence" value="ECO:0007669"/>
    <property type="project" value="InterPro"/>
</dbReference>
<organism evidence="4 5">
    <name type="scientific">Nocardioides seonyuensis</name>
    <dbReference type="NCBI Taxonomy" id="2518371"/>
    <lineage>
        <taxon>Bacteria</taxon>
        <taxon>Bacillati</taxon>
        <taxon>Actinomycetota</taxon>
        <taxon>Actinomycetes</taxon>
        <taxon>Propionibacteriales</taxon>
        <taxon>Nocardioidaceae</taxon>
        <taxon>Nocardioides</taxon>
    </lineage>
</organism>
<proteinExistence type="predicted"/>
<evidence type="ECO:0000256" key="1">
    <source>
        <dbReference type="ARBA" id="ARBA00022679"/>
    </source>
</evidence>
<evidence type="ECO:0000313" key="5">
    <source>
        <dbReference type="Proteomes" id="UP000294853"/>
    </source>
</evidence>
<name>A0A4P7IE51_9ACTN</name>
<dbReference type="SUPFAM" id="SSF55729">
    <property type="entry name" value="Acyl-CoA N-acyltransferases (Nat)"/>
    <property type="match status" value="2"/>
</dbReference>
<dbReference type="KEGG" id="nsn:EXE58_08545"/>
<protein>
    <submittedName>
        <fullName evidence="4">GNAT family N-acetyltransferase</fullName>
    </submittedName>
</protein>
<evidence type="ECO:0000259" key="3">
    <source>
        <dbReference type="PROSITE" id="PS51186"/>
    </source>
</evidence>
<reference evidence="4 5" key="1">
    <citation type="submission" date="2019-03" db="EMBL/GenBank/DDBJ databases">
        <title>Three New Species of Nocardioides, Nocardioides euryhalodurans sp. nov., Nocardioides seonyuensis sp. nov. and Nocardioides eburneoflavus sp. nov. Iolated from Soil.</title>
        <authorList>
            <person name="Roh S.G."/>
            <person name="Lee C."/>
            <person name="Kim M.-K."/>
            <person name="Kim S.B."/>
        </authorList>
    </citation>
    <scope>NUCLEOTIDE SEQUENCE [LARGE SCALE GENOMIC DNA]</scope>
    <source>
        <strain evidence="4 5">MMS17-SY207-3</strain>
    </source>
</reference>
<gene>
    <name evidence="4" type="ORF">EXE58_08545</name>
</gene>
<feature type="domain" description="N-acetyltransferase" evidence="3">
    <location>
        <begin position="7"/>
        <end position="154"/>
    </location>
</feature>
<dbReference type="OrthoDB" id="9799092at2"/>
<keyword evidence="1 4" id="KW-0808">Transferase</keyword>
<dbReference type="EMBL" id="CP038436">
    <property type="protein sequence ID" value="QBX55494.1"/>
    <property type="molecule type" value="Genomic_DNA"/>
</dbReference>
<evidence type="ECO:0000256" key="2">
    <source>
        <dbReference type="ARBA" id="ARBA00023315"/>
    </source>
</evidence>
<dbReference type="Proteomes" id="UP000294853">
    <property type="component" value="Chromosome"/>
</dbReference>
<dbReference type="InterPro" id="IPR000182">
    <property type="entry name" value="GNAT_dom"/>
</dbReference>
<dbReference type="PROSITE" id="PS51186">
    <property type="entry name" value="GNAT"/>
    <property type="match status" value="2"/>
</dbReference>
<dbReference type="InterPro" id="IPR016181">
    <property type="entry name" value="Acyl_CoA_acyltransferase"/>
</dbReference>
<dbReference type="Pfam" id="PF00583">
    <property type="entry name" value="Acetyltransf_1"/>
    <property type="match status" value="2"/>
</dbReference>
<keyword evidence="2" id="KW-0012">Acyltransferase</keyword>
<keyword evidence="5" id="KW-1185">Reference proteome</keyword>
<evidence type="ECO:0000313" key="4">
    <source>
        <dbReference type="EMBL" id="QBX55494.1"/>
    </source>
</evidence>
<feature type="domain" description="N-acetyltransferase" evidence="3">
    <location>
        <begin position="156"/>
        <end position="306"/>
    </location>
</feature>
<dbReference type="InterPro" id="IPR050832">
    <property type="entry name" value="Bact_Acetyltransf"/>
</dbReference>
<dbReference type="RefSeq" id="WP_135267485.1">
    <property type="nucleotide sequence ID" value="NZ_CP038436.1"/>
</dbReference>